<protein>
    <submittedName>
        <fullName evidence="1">Uncharacterized protein</fullName>
    </submittedName>
</protein>
<dbReference type="RefSeq" id="WP_129755983.1">
    <property type="nucleotide sequence ID" value="NZ_JAFKAA010000002.1"/>
</dbReference>
<dbReference type="EMBL" id="RZIG01000002">
    <property type="protein sequence ID" value="RYJ11186.1"/>
    <property type="molecule type" value="Genomic_DNA"/>
</dbReference>
<accession>A0A482T6K8</accession>
<sequence length="155" mass="16433">MTAIEGTFLVTNADDASATLRNVADSQVLTLSDNPGVEAGEVVEGTVEPEPPMEVTYTVTEVTERRRIPVETVDLAPTAQTTEIAAEQAPGELTTVERAGEGEVHVLTVPDDETDEAAADVVDDEATLSRAARLGVDRVEVRTAEGVVSVRYLPD</sequence>
<dbReference type="InterPro" id="IPR043850">
    <property type="entry name" value="DUF5812"/>
</dbReference>
<reference evidence="1 2" key="1">
    <citation type="submission" date="2018-12" db="EMBL/GenBank/DDBJ databases">
        <title>Draft genome sequence of Haloarcula hispinica strain 18.1, an halophilic archaeon isolated from Chott El Jerid of Southern Tunisia.</title>
        <authorList>
            <person name="Najjari A."/>
            <person name="Ben Dhia O."/>
            <person name="Ferjani R."/>
            <person name="Mahjoubi M."/>
            <person name="Sghaier H."/>
            <person name="Elshahed M."/>
            <person name="Ouzari H.I."/>
            <person name="Cherid A."/>
            <person name="Youssef N."/>
        </authorList>
    </citation>
    <scope>NUCLEOTIDE SEQUENCE [LARGE SCALE GENOMIC DNA]</scope>
    <source>
        <strain evidence="1 2">18.1</strain>
    </source>
</reference>
<dbReference type="Proteomes" id="UP000293535">
    <property type="component" value="Unassembled WGS sequence"/>
</dbReference>
<dbReference type="AlphaFoldDB" id="A0A482T6K8"/>
<evidence type="ECO:0000313" key="2">
    <source>
        <dbReference type="Proteomes" id="UP000293535"/>
    </source>
</evidence>
<comment type="caution">
    <text evidence="1">The sequence shown here is derived from an EMBL/GenBank/DDBJ whole genome shotgun (WGS) entry which is preliminary data.</text>
</comment>
<organism evidence="1 2">
    <name type="scientific">Haloarcula hispanica</name>
    <dbReference type="NCBI Taxonomy" id="51589"/>
    <lineage>
        <taxon>Archaea</taxon>
        <taxon>Methanobacteriati</taxon>
        <taxon>Methanobacteriota</taxon>
        <taxon>Stenosarchaea group</taxon>
        <taxon>Halobacteria</taxon>
        <taxon>Halobacteriales</taxon>
        <taxon>Haloarculaceae</taxon>
        <taxon>Haloarcula</taxon>
    </lineage>
</organism>
<proteinExistence type="predicted"/>
<dbReference type="Pfam" id="PF19129">
    <property type="entry name" value="DUF5812"/>
    <property type="match status" value="1"/>
</dbReference>
<name>A0A482T6K8_HALHI</name>
<gene>
    <name evidence="1" type="ORF">ELS20_15180</name>
</gene>
<evidence type="ECO:0000313" key="1">
    <source>
        <dbReference type="EMBL" id="RYJ11186.1"/>
    </source>
</evidence>